<dbReference type="EMBL" id="MNAD01000166">
    <property type="protein sequence ID" value="OJT15399.1"/>
    <property type="molecule type" value="Genomic_DNA"/>
</dbReference>
<dbReference type="AlphaFoldDB" id="A0A1M2W6C7"/>
<protein>
    <submittedName>
        <fullName evidence="1">Uncharacterized protein</fullName>
    </submittedName>
</protein>
<proteinExistence type="predicted"/>
<dbReference type="STRING" id="154538.A0A1M2W6C7"/>
<keyword evidence="2" id="KW-1185">Reference proteome</keyword>
<dbReference type="OrthoDB" id="3353710at2759"/>
<comment type="caution">
    <text evidence="1">The sequence shown here is derived from an EMBL/GenBank/DDBJ whole genome shotgun (WGS) entry which is preliminary data.</text>
</comment>
<sequence length="174" mass="19820">MATMEQATPDASPVLRARLDIQSDIAMYARAIVDLKSRLNTLTPIGRLPPELLSEILVRGVIDEDDRWPSDHYYNRLAWIRLTHICRHFRAVALSTPRFWSHLRLVKSEVFAELLARSKSTPLHIKAHVDAGSKRADRMSALEMLLPHSHRIKELHIDGPSKLLQSFCTKTVSP</sequence>
<dbReference type="Proteomes" id="UP000184267">
    <property type="component" value="Unassembled WGS sequence"/>
</dbReference>
<organism evidence="1 2">
    <name type="scientific">Trametes pubescens</name>
    <name type="common">White-rot fungus</name>
    <dbReference type="NCBI Taxonomy" id="154538"/>
    <lineage>
        <taxon>Eukaryota</taxon>
        <taxon>Fungi</taxon>
        <taxon>Dikarya</taxon>
        <taxon>Basidiomycota</taxon>
        <taxon>Agaricomycotina</taxon>
        <taxon>Agaricomycetes</taxon>
        <taxon>Polyporales</taxon>
        <taxon>Polyporaceae</taxon>
        <taxon>Trametes</taxon>
    </lineage>
</organism>
<gene>
    <name evidence="1" type="ORF">TRAPUB_8048</name>
</gene>
<evidence type="ECO:0000313" key="2">
    <source>
        <dbReference type="Proteomes" id="UP000184267"/>
    </source>
</evidence>
<dbReference type="OMA" id="DIAMYAR"/>
<reference evidence="1 2" key="1">
    <citation type="submission" date="2016-10" db="EMBL/GenBank/DDBJ databases">
        <title>Genome sequence of the basidiomycete white-rot fungus Trametes pubescens.</title>
        <authorList>
            <person name="Makela M.R."/>
            <person name="Granchi Z."/>
            <person name="Peng M."/>
            <person name="De Vries R.P."/>
            <person name="Grigoriev I."/>
            <person name="Riley R."/>
            <person name="Hilden K."/>
        </authorList>
    </citation>
    <scope>NUCLEOTIDE SEQUENCE [LARGE SCALE GENOMIC DNA]</scope>
    <source>
        <strain evidence="1 2">FBCC735</strain>
    </source>
</reference>
<evidence type="ECO:0000313" key="1">
    <source>
        <dbReference type="EMBL" id="OJT15399.1"/>
    </source>
</evidence>
<name>A0A1M2W6C7_TRAPU</name>
<accession>A0A1M2W6C7</accession>